<evidence type="ECO:0008006" key="3">
    <source>
        <dbReference type="Google" id="ProtNLM"/>
    </source>
</evidence>
<dbReference type="AlphaFoldDB" id="A7MSN0"/>
<protein>
    <recommendedName>
        <fullName evidence="3">Pyridoxal phosphate-dependent transferase</fullName>
    </recommendedName>
</protein>
<evidence type="ECO:0000313" key="2">
    <source>
        <dbReference type="Proteomes" id="UP000008152"/>
    </source>
</evidence>
<evidence type="ECO:0000313" key="1">
    <source>
        <dbReference type="EMBL" id="ABU69674.1"/>
    </source>
</evidence>
<dbReference type="Proteomes" id="UP000008152">
    <property type="component" value="Chromosome I"/>
</dbReference>
<dbReference type="EMBL" id="CP000789">
    <property type="protein sequence ID" value="ABU69674.1"/>
    <property type="molecule type" value="Genomic_DNA"/>
</dbReference>
<dbReference type="PATRIC" id="fig|338187.36.peg.614"/>
<accession>A7MSN0</accession>
<organism evidence="1 2">
    <name type="scientific">Vibrio campbellii (strain ATCC BAA-1116)</name>
    <dbReference type="NCBI Taxonomy" id="2902295"/>
    <lineage>
        <taxon>Bacteria</taxon>
        <taxon>Pseudomonadati</taxon>
        <taxon>Pseudomonadota</taxon>
        <taxon>Gammaproteobacteria</taxon>
        <taxon>Vibrionales</taxon>
        <taxon>Vibrionaceae</taxon>
        <taxon>Vibrio</taxon>
    </lineage>
</organism>
<dbReference type="InterPro" id="IPR015424">
    <property type="entry name" value="PyrdxlP-dep_Trfase"/>
</dbReference>
<name>A7MSN0_VIBC1</name>
<dbReference type="KEGG" id="vha:VIBHAR_00672"/>
<reference evidence="1 2" key="1">
    <citation type="submission" date="2007-08" db="EMBL/GenBank/DDBJ databases">
        <authorList>
            <consortium name="The Vibrio harveyi Genome Sequencing Project"/>
            <person name="Bassler B."/>
            <person name="Clifton S.W."/>
            <person name="Fulton L."/>
            <person name="Delehaunty K."/>
            <person name="Fronick C."/>
            <person name="Harrison M."/>
            <person name="Markivic C."/>
            <person name="Fulton R."/>
            <person name="Tin-Wollam A.-M."/>
            <person name="Shah N."/>
            <person name="Pepin K."/>
            <person name="Nash W."/>
            <person name="Thiruvilangam P."/>
            <person name="Bhonagiri V."/>
            <person name="Waters C."/>
            <person name="Tu K.C."/>
            <person name="Irgon J."/>
            <person name="Wilson R.K."/>
        </authorList>
    </citation>
    <scope>NUCLEOTIDE SEQUENCE [LARGE SCALE GENOMIC DNA]</scope>
    <source>
        <strain evidence="2">ATCC BAA-1116 / BB120</strain>
    </source>
</reference>
<proteinExistence type="predicted"/>
<dbReference type="RefSeq" id="WP_012126829.1">
    <property type="nucleotide sequence ID" value="NC_009783.1"/>
</dbReference>
<sequence length="336" mass="38243">MMLNTEKKMIGGEQELEDEGLYCGVTNSGRSSLRWIIRSMSLQGKRVLVPDYLCQIVIDVLHEFDIDIHFYRVEDNFEFSLPSDLSKFDVIYLVKYFGHQSDSLKRLFKTSHTPIIIDDVFGVSPPVVDISAHWCYFNSLRKVSEVTDYSQIHSNVPLLTVAKEDNEVFSSGKLLAKYKKFDFINNAVGSESSYLSAFNIAEEALDLNKGICRPSDNGITLSGKFFSRLESEKKHRVKNQKVVLETLSKCKGINVIDIDAALYSFQPIIIESCRDEIRKELFNHNVFLAVHWPKVSGSMSSLPERVLSIPLDSRYSESDMKELCYLIISLIKKVGP</sequence>
<gene>
    <name evidence="1" type="ordered locus">VIBHAR_00672</name>
</gene>
<dbReference type="SUPFAM" id="SSF53383">
    <property type="entry name" value="PLP-dependent transferases"/>
    <property type="match status" value="1"/>
</dbReference>